<feature type="domain" description="SCP" evidence="2">
    <location>
        <begin position="65"/>
        <end position="168"/>
    </location>
</feature>
<dbReference type="RefSeq" id="WP_170163250.1">
    <property type="nucleotide sequence ID" value="NZ_RKHK01000001.1"/>
</dbReference>
<evidence type="ECO:0000313" key="3">
    <source>
        <dbReference type="EMBL" id="ROR73334.1"/>
    </source>
</evidence>
<organism evidence="3 4">
    <name type="scientific">Bogoriella caseilytica</name>
    <dbReference type="NCBI Taxonomy" id="56055"/>
    <lineage>
        <taxon>Bacteria</taxon>
        <taxon>Bacillati</taxon>
        <taxon>Actinomycetota</taxon>
        <taxon>Actinomycetes</taxon>
        <taxon>Micrococcales</taxon>
        <taxon>Bogoriellaceae</taxon>
        <taxon>Bogoriella</taxon>
    </lineage>
</organism>
<feature type="chain" id="PRO_5038815962" description="SCP domain-containing protein" evidence="1">
    <location>
        <begin position="20"/>
        <end position="192"/>
    </location>
</feature>
<keyword evidence="1" id="KW-0732">Signal</keyword>
<evidence type="ECO:0000256" key="1">
    <source>
        <dbReference type="SAM" id="SignalP"/>
    </source>
</evidence>
<evidence type="ECO:0000259" key="2">
    <source>
        <dbReference type="Pfam" id="PF00188"/>
    </source>
</evidence>
<gene>
    <name evidence="3" type="ORF">EDD31_1711</name>
</gene>
<protein>
    <recommendedName>
        <fullName evidence="2">SCP domain-containing protein</fullName>
    </recommendedName>
</protein>
<feature type="signal peptide" evidence="1">
    <location>
        <begin position="1"/>
        <end position="19"/>
    </location>
</feature>
<dbReference type="Gene3D" id="3.40.33.10">
    <property type="entry name" value="CAP"/>
    <property type="match status" value="1"/>
</dbReference>
<dbReference type="InterPro" id="IPR014044">
    <property type="entry name" value="CAP_dom"/>
</dbReference>
<dbReference type="PANTHER" id="PTHR31157">
    <property type="entry name" value="SCP DOMAIN-CONTAINING PROTEIN"/>
    <property type="match status" value="1"/>
</dbReference>
<dbReference type="InterPro" id="IPR035940">
    <property type="entry name" value="CAP_sf"/>
</dbReference>
<sequence>MARSRAVVVLSALALTDLALVGCYGEESLEEVTTAPTADEATAPPLEPIDVAATDSGDFAAELTDLTNEARENEGLEPLELDACATRYALERAEAQRGAERLTHAPMTEVNQDCEVAVGGAASGENLSGDAYTAHSIVQAWLASASHRANLLNPEFTRIGVGCVTDEAFGPADSDHGPVLLCSQVYLGPPAP</sequence>
<evidence type="ECO:0000313" key="4">
    <source>
        <dbReference type="Proteomes" id="UP000280668"/>
    </source>
</evidence>
<dbReference type="AlphaFoldDB" id="A0A3N2BE67"/>
<dbReference type="PANTHER" id="PTHR31157:SF1">
    <property type="entry name" value="SCP DOMAIN-CONTAINING PROTEIN"/>
    <property type="match status" value="1"/>
</dbReference>
<dbReference type="Proteomes" id="UP000280668">
    <property type="component" value="Unassembled WGS sequence"/>
</dbReference>
<reference evidence="3 4" key="1">
    <citation type="submission" date="2018-11" db="EMBL/GenBank/DDBJ databases">
        <title>Sequencing the genomes of 1000 actinobacteria strains.</title>
        <authorList>
            <person name="Klenk H.-P."/>
        </authorList>
    </citation>
    <scope>NUCLEOTIDE SEQUENCE [LARGE SCALE GENOMIC DNA]</scope>
    <source>
        <strain evidence="3 4">DSM 11294</strain>
    </source>
</reference>
<keyword evidence="4" id="KW-1185">Reference proteome</keyword>
<dbReference type="SUPFAM" id="SSF55797">
    <property type="entry name" value="PR-1-like"/>
    <property type="match status" value="1"/>
</dbReference>
<proteinExistence type="predicted"/>
<dbReference type="Pfam" id="PF00188">
    <property type="entry name" value="CAP"/>
    <property type="match status" value="1"/>
</dbReference>
<accession>A0A3N2BE67</accession>
<dbReference type="CDD" id="cd05379">
    <property type="entry name" value="CAP_bacterial"/>
    <property type="match status" value="1"/>
</dbReference>
<dbReference type="EMBL" id="RKHK01000001">
    <property type="protein sequence ID" value="ROR73334.1"/>
    <property type="molecule type" value="Genomic_DNA"/>
</dbReference>
<name>A0A3N2BE67_9MICO</name>
<comment type="caution">
    <text evidence="3">The sequence shown here is derived from an EMBL/GenBank/DDBJ whole genome shotgun (WGS) entry which is preliminary data.</text>
</comment>